<proteinExistence type="inferred from homology"/>
<organism evidence="8 9">
    <name type="scientific">Crotalaria pallida</name>
    <name type="common">Smooth rattlebox</name>
    <name type="synonym">Crotalaria striata</name>
    <dbReference type="NCBI Taxonomy" id="3830"/>
    <lineage>
        <taxon>Eukaryota</taxon>
        <taxon>Viridiplantae</taxon>
        <taxon>Streptophyta</taxon>
        <taxon>Embryophyta</taxon>
        <taxon>Tracheophyta</taxon>
        <taxon>Spermatophyta</taxon>
        <taxon>Magnoliopsida</taxon>
        <taxon>eudicotyledons</taxon>
        <taxon>Gunneridae</taxon>
        <taxon>Pentapetalae</taxon>
        <taxon>rosids</taxon>
        <taxon>fabids</taxon>
        <taxon>Fabales</taxon>
        <taxon>Fabaceae</taxon>
        <taxon>Papilionoideae</taxon>
        <taxon>50 kb inversion clade</taxon>
        <taxon>genistoids sensu lato</taxon>
        <taxon>core genistoids</taxon>
        <taxon>Crotalarieae</taxon>
        <taxon>Crotalaria</taxon>
    </lineage>
</organism>
<comment type="similarity">
    <text evidence="1 6">Belongs to the FHY3/FAR1 family.</text>
</comment>
<keyword evidence="9" id="KW-1185">Reference proteome</keyword>
<sequence>MGDVGEDVHDNEFADSIKMVDESFIETEVDEDDVHSDEFTEEDEEFECDKVDDFVEEDEGVEEDVGDEEHEHFEGRRRIIVDDDADIRAFRYDELTLDVIKRIDFKDVETKIRGVTAKVVKVPNFVEGFNSCMFNDYEVNVFERRWHELVESCGLDMNSGWIKEANEKKKMWVTAYLKGSFFARLRNTSRCEGLHSKFGRYVGSRNSLYEFLQHYHRCLDYISHNEHQKDYNSWYEMPVLITHLPKLERSGALVYSHDWLVSVFSDKLNLKCSCLGMESFGLPCPHIVAVLVHIDVEELPSSLVLNRWCKTAKEGFSGRVGKGAGNQSDTNVFRHLSLVSSCIRMCRLACGSMERYNEIKEKVLLETKDLMTHFESTEAPGDEEAEINGIFGGGGDEFNEETDEGRGLRMLTSMRIWVRNKGKRTCTDKIVVFVTVVGFKI</sequence>
<accession>A0AAN9F0K2</accession>
<comment type="subcellular location">
    <subcellularLocation>
        <location evidence="6">Nucleus</location>
    </subcellularLocation>
</comment>
<dbReference type="InterPro" id="IPR007527">
    <property type="entry name" value="Znf_SWIM"/>
</dbReference>
<dbReference type="GO" id="GO:0006355">
    <property type="term" value="P:regulation of DNA-templated transcription"/>
    <property type="evidence" value="ECO:0007669"/>
    <property type="project" value="UniProtKB-UniRule"/>
</dbReference>
<keyword evidence="4 6" id="KW-0862">Zinc</keyword>
<feature type="domain" description="SWIM-type" evidence="7">
    <location>
        <begin position="259"/>
        <end position="295"/>
    </location>
</feature>
<dbReference type="Pfam" id="PF04434">
    <property type="entry name" value="SWIM"/>
    <property type="match status" value="1"/>
</dbReference>
<comment type="caution">
    <text evidence="8">The sequence shown here is derived from an EMBL/GenBank/DDBJ whole genome shotgun (WGS) entry which is preliminary data.</text>
</comment>
<dbReference type="SMART" id="SM00575">
    <property type="entry name" value="ZnF_PMZ"/>
    <property type="match status" value="1"/>
</dbReference>
<evidence type="ECO:0000259" key="7">
    <source>
        <dbReference type="PROSITE" id="PS50966"/>
    </source>
</evidence>
<dbReference type="InterPro" id="IPR006564">
    <property type="entry name" value="Znf_PMZ"/>
</dbReference>
<name>A0AAN9F0K2_CROPI</name>
<dbReference type="PANTHER" id="PTHR31669">
    <property type="entry name" value="PROTEIN FAR1-RELATED SEQUENCE 10-RELATED"/>
    <property type="match status" value="1"/>
</dbReference>
<evidence type="ECO:0000256" key="2">
    <source>
        <dbReference type="ARBA" id="ARBA00022723"/>
    </source>
</evidence>
<evidence type="ECO:0000256" key="6">
    <source>
        <dbReference type="RuleBase" id="RU367018"/>
    </source>
</evidence>
<evidence type="ECO:0000256" key="3">
    <source>
        <dbReference type="ARBA" id="ARBA00022771"/>
    </source>
</evidence>
<dbReference type="AlphaFoldDB" id="A0AAN9F0K2"/>
<dbReference type="InterPro" id="IPR031052">
    <property type="entry name" value="FHY3/FAR1"/>
</dbReference>
<gene>
    <name evidence="8" type="ORF">RIF29_19826</name>
</gene>
<evidence type="ECO:0000256" key="5">
    <source>
        <dbReference type="PROSITE-ProRule" id="PRU00325"/>
    </source>
</evidence>
<keyword evidence="6" id="KW-0539">Nucleus</keyword>
<comment type="function">
    <text evidence="6">Putative transcription activator involved in regulating light control of development.</text>
</comment>
<protein>
    <recommendedName>
        <fullName evidence="6">Protein FAR1-RELATED SEQUENCE</fullName>
    </recommendedName>
</protein>
<dbReference type="EMBL" id="JAYWIO010000004">
    <property type="protein sequence ID" value="KAK7267162.1"/>
    <property type="molecule type" value="Genomic_DNA"/>
</dbReference>
<dbReference type="PROSITE" id="PS50966">
    <property type="entry name" value="ZF_SWIM"/>
    <property type="match status" value="1"/>
</dbReference>
<dbReference type="Proteomes" id="UP001372338">
    <property type="component" value="Unassembled WGS sequence"/>
</dbReference>
<dbReference type="GO" id="GO:0008270">
    <property type="term" value="F:zinc ion binding"/>
    <property type="evidence" value="ECO:0007669"/>
    <property type="project" value="UniProtKB-UniRule"/>
</dbReference>
<dbReference type="PANTHER" id="PTHR31669:SF292">
    <property type="entry name" value="OS02G0262500 PROTEIN"/>
    <property type="match status" value="1"/>
</dbReference>
<reference evidence="8 9" key="1">
    <citation type="submission" date="2024-01" db="EMBL/GenBank/DDBJ databases">
        <title>The genomes of 5 underutilized Papilionoideae crops provide insights into root nodulation and disease resistanc.</title>
        <authorList>
            <person name="Yuan L."/>
        </authorList>
    </citation>
    <scope>NUCLEOTIDE SEQUENCE [LARGE SCALE GENOMIC DNA]</scope>
    <source>
        <strain evidence="8">ZHUSHIDOU_FW_LH</strain>
        <tissue evidence="8">Leaf</tissue>
    </source>
</reference>
<evidence type="ECO:0000313" key="8">
    <source>
        <dbReference type="EMBL" id="KAK7267162.1"/>
    </source>
</evidence>
<evidence type="ECO:0000256" key="4">
    <source>
        <dbReference type="ARBA" id="ARBA00022833"/>
    </source>
</evidence>
<evidence type="ECO:0000256" key="1">
    <source>
        <dbReference type="ARBA" id="ARBA00005889"/>
    </source>
</evidence>
<keyword evidence="2 6" id="KW-0479">Metal-binding</keyword>
<dbReference type="GO" id="GO:0005634">
    <property type="term" value="C:nucleus"/>
    <property type="evidence" value="ECO:0007669"/>
    <property type="project" value="UniProtKB-SubCell"/>
</dbReference>
<keyword evidence="3 5" id="KW-0863">Zinc-finger</keyword>
<evidence type="ECO:0000313" key="9">
    <source>
        <dbReference type="Proteomes" id="UP001372338"/>
    </source>
</evidence>